<accession>A0A6A8M7V9</accession>
<comment type="caution">
    <text evidence="1">The sequence shown here is derived from an EMBL/GenBank/DDBJ whole genome shotgun (WGS) entry which is preliminary data.</text>
</comment>
<protein>
    <submittedName>
        <fullName evidence="1">Uncharacterized protein</fullName>
    </submittedName>
</protein>
<evidence type="ECO:0000313" key="1">
    <source>
        <dbReference type="EMBL" id="MST68913.1"/>
    </source>
</evidence>
<name>A0A6A8M7V9_9FIRM</name>
<gene>
    <name evidence="1" type="ORF">FYJ66_04810</name>
</gene>
<reference evidence="1" key="1">
    <citation type="submission" date="2019-09" db="EMBL/GenBank/DDBJ databases">
        <title>In-depth cultivation of the pig gut microbiome towards novel bacterial diversity and tailored functional studies.</title>
        <authorList>
            <person name="Wylensek D."/>
            <person name="Hitch T.C.A."/>
            <person name="Clavel T."/>
        </authorList>
    </citation>
    <scope>NUCLEOTIDE SEQUENCE</scope>
    <source>
        <strain evidence="1">RF-744-FAT-WT-3</strain>
    </source>
</reference>
<dbReference type="AlphaFoldDB" id="A0A6A8M7V9"/>
<proteinExistence type="predicted"/>
<sequence length="82" mass="9553">MARYVYTREVSGMEGRSVMDGYLESTPEEDRMDMAGDQIMVGFTGNGYLAFWKRCREQELHLAWSRARSVITDTYTGEEKVW</sequence>
<organism evidence="1">
    <name type="scientific">Baileyella intestinalis</name>
    <dbReference type="NCBI Taxonomy" id="2606709"/>
    <lineage>
        <taxon>Bacteria</taxon>
        <taxon>Bacillati</taxon>
        <taxon>Bacillota</taxon>
        <taxon>Clostridia</taxon>
        <taxon>Peptostreptococcales</taxon>
        <taxon>Anaerovoracaceae</taxon>
        <taxon>Baileyella</taxon>
    </lineage>
</organism>
<dbReference type="RefSeq" id="WP_154572377.1">
    <property type="nucleotide sequence ID" value="NZ_VUNB01000003.1"/>
</dbReference>
<dbReference type="EMBL" id="VUNB01000003">
    <property type="protein sequence ID" value="MST68913.1"/>
    <property type="molecule type" value="Genomic_DNA"/>
</dbReference>